<dbReference type="VEuPathDB" id="VectorBase:HLOH_054736"/>
<dbReference type="EMBL" id="JABSTR010000001">
    <property type="protein sequence ID" value="KAH9359850.1"/>
    <property type="molecule type" value="Genomic_DNA"/>
</dbReference>
<proteinExistence type="predicted"/>
<reference evidence="1 2" key="1">
    <citation type="journal article" date="2020" name="Cell">
        <title>Large-Scale Comparative Analyses of Tick Genomes Elucidate Their Genetic Diversity and Vector Capacities.</title>
        <authorList>
            <consortium name="Tick Genome and Microbiome Consortium (TIGMIC)"/>
            <person name="Jia N."/>
            <person name="Wang J."/>
            <person name="Shi W."/>
            <person name="Du L."/>
            <person name="Sun Y."/>
            <person name="Zhan W."/>
            <person name="Jiang J.F."/>
            <person name="Wang Q."/>
            <person name="Zhang B."/>
            <person name="Ji P."/>
            <person name="Bell-Sakyi L."/>
            <person name="Cui X.M."/>
            <person name="Yuan T.T."/>
            <person name="Jiang B.G."/>
            <person name="Yang W.F."/>
            <person name="Lam T.T."/>
            <person name="Chang Q.C."/>
            <person name="Ding S.J."/>
            <person name="Wang X.J."/>
            <person name="Zhu J.G."/>
            <person name="Ruan X.D."/>
            <person name="Zhao L."/>
            <person name="Wei J.T."/>
            <person name="Ye R.Z."/>
            <person name="Que T.C."/>
            <person name="Du C.H."/>
            <person name="Zhou Y.H."/>
            <person name="Cheng J.X."/>
            <person name="Dai P.F."/>
            <person name="Guo W.B."/>
            <person name="Han X.H."/>
            <person name="Huang E.J."/>
            <person name="Li L.F."/>
            <person name="Wei W."/>
            <person name="Gao Y.C."/>
            <person name="Liu J.Z."/>
            <person name="Shao H.Z."/>
            <person name="Wang X."/>
            <person name="Wang C.C."/>
            <person name="Yang T.C."/>
            <person name="Huo Q.B."/>
            <person name="Li W."/>
            <person name="Chen H.Y."/>
            <person name="Chen S.E."/>
            <person name="Zhou L.G."/>
            <person name="Ni X.B."/>
            <person name="Tian J.H."/>
            <person name="Sheng Y."/>
            <person name="Liu T."/>
            <person name="Pan Y.S."/>
            <person name="Xia L.Y."/>
            <person name="Li J."/>
            <person name="Zhao F."/>
            <person name="Cao W.C."/>
        </authorList>
    </citation>
    <scope>NUCLEOTIDE SEQUENCE [LARGE SCALE GENOMIC DNA]</scope>
    <source>
        <strain evidence="1">HaeL-2018</strain>
    </source>
</reference>
<comment type="caution">
    <text evidence="1">The sequence shown here is derived from an EMBL/GenBank/DDBJ whole genome shotgun (WGS) entry which is preliminary data.</text>
</comment>
<evidence type="ECO:0000313" key="1">
    <source>
        <dbReference type="EMBL" id="KAH9359850.1"/>
    </source>
</evidence>
<sequence length="189" mass="21938">MGSERKQKSKFNWDLWKLNAKLLQDDLFVERVRECLMRDNYDRGSENCFEATERFKQNAKTIAIERSSQVCREERREQNELRNLLAQLLPGSFTSVIKSVKMEIEAKDAEKYKGAAIRARGEKLLAGEQPTKRALADQKSYARKQEISRTVYCGAIKEEPKAIMNAFTEHYMELFENKAPPKGGFETEF</sequence>
<dbReference type="OMA" id="TEHYMEL"/>
<organism evidence="1 2">
    <name type="scientific">Haemaphysalis longicornis</name>
    <name type="common">Bush tick</name>
    <dbReference type="NCBI Taxonomy" id="44386"/>
    <lineage>
        <taxon>Eukaryota</taxon>
        <taxon>Metazoa</taxon>
        <taxon>Ecdysozoa</taxon>
        <taxon>Arthropoda</taxon>
        <taxon>Chelicerata</taxon>
        <taxon>Arachnida</taxon>
        <taxon>Acari</taxon>
        <taxon>Parasitiformes</taxon>
        <taxon>Ixodida</taxon>
        <taxon>Ixodoidea</taxon>
        <taxon>Ixodidae</taxon>
        <taxon>Haemaphysalinae</taxon>
        <taxon>Haemaphysalis</taxon>
    </lineage>
</organism>
<evidence type="ECO:0000313" key="2">
    <source>
        <dbReference type="Proteomes" id="UP000821853"/>
    </source>
</evidence>
<name>A0A9J6FA49_HAELO</name>
<dbReference type="OrthoDB" id="10540457at2759"/>
<keyword evidence="2" id="KW-1185">Reference proteome</keyword>
<protein>
    <submittedName>
        <fullName evidence="1">Uncharacterized protein</fullName>
    </submittedName>
</protein>
<dbReference type="Proteomes" id="UP000821853">
    <property type="component" value="Chromosome 1"/>
</dbReference>
<accession>A0A9J6FA49</accession>
<gene>
    <name evidence="1" type="ORF">HPB48_002449</name>
</gene>
<dbReference type="AlphaFoldDB" id="A0A9J6FA49"/>